<dbReference type="Proteomes" id="UP000290289">
    <property type="component" value="Chromosome 11"/>
</dbReference>
<dbReference type="PANTHER" id="PTHR36766:SF60">
    <property type="entry name" value="NB-ARC DOMAIN-CONTAINING PROTEIN"/>
    <property type="match status" value="1"/>
</dbReference>
<dbReference type="SUPFAM" id="SSF52058">
    <property type="entry name" value="L domain-like"/>
    <property type="match status" value="2"/>
</dbReference>
<keyword evidence="2" id="KW-0677">Repeat</keyword>
<reference evidence="10 11" key="1">
    <citation type="submission" date="2018-10" db="EMBL/GenBank/DDBJ databases">
        <title>A high-quality apple genome assembly.</title>
        <authorList>
            <person name="Hu J."/>
        </authorList>
    </citation>
    <scope>NUCLEOTIDE SEQUENCE [LARGE SCALE GENOMIC DNA]</scope>
    <source>
        <strain evidence="11">cv. HFTH1</strain>
        <tissue evidence="10">Young leaf</tissue>
    </source>
</reference>
<dbReference type="Gene3D" id="3.40.50.300">
    <property type="entry name" value="P-loop containing nucleotide triphosphate hydrolases"/>
    <property type="match status" value="1"/>
</dbReference>
<dbReference type="InterPro" id="IPR036388">
    <property type="entry name" value="WH-like_DNA-bd_sf"/>
</dbReference>
<evidence type="ECO:0000256" key="5">
    <source>
        <dbReference type="ARBA" id="ARBA00022840"/>
    </source>
</evidence>
<keyword evidence="3" id="KW-0547">Nucleotide-binding</keyword>
<dbReference type="GO" id="GO:0043531">
    <property type="term" value="F:ADP binding"/>
    <property type="evidence" value="ECO:0007669"/>
    <property type="project" value="InterPro"/>
</dbReference>
<dbReference type="InterPro" id="IPR032675">
    <property type="entry name" value="LRR_dom_sf"/>
</dbReference>
<evidence type="ECO:0000256" key="3">
    <source>
        <dbReference type="ARBA" id="ARBA00022741"/>
    </source>
</evidence>
<proteinExistence type="predicted"/>
<dbReference type="InterPro" id="IPR056789">
    <property type="entry name" value="LRR_R13L1-DRL21"/>
</dbReference>
<dbReference type="Pfam" id="PF18052">
    <property type="entry name" value="Rx_N"/>
    <property type="match status" value="1"/>
</dbReference>
<dbReference type="Pfam" id="PF00931">
    <property type="entry name" value="NB-ARC"/>
    <property type="match status" value="1"/>
</dbReference>
<keyword evidence="1" id="KW-0433">Leucine-rich repeat</keyword>
<name>A0A498IRQ8_MALDO</name>
<evidence type="ECO:0000313" key="11">
    <source>
        <dbReference type="Proteomes" id="UP000290289"/>
    </source>
</evidence>
<comment type="caution">
    <text evidence="10">The sequence shown here is derived from an EMBL/GenBank/DDBJ whole genome shotgun (WGS) entry which is preliminary data.</text>
</comment>
<dbReference type="PANTHER" id="PTHR36766">
    <property type="entry name" value="PLANT BROAD-SPECTRUM MILDEW RESISTANCE PROTEIN RPW8"/>
    <property type="match status" value="1"/>
</dbReference>
<feature type="domain" description="Disease resistance protein winged helix" evidence="8">
    <location>
        <begin position="465"/>
        <end position="535"/>
    </location>
</feature>
<evidence type="ECO:0000313" key="10">
    <source>
        <dbReference type="EMBL" id="RXH84757.1"/>
    </source>
</evidence>
<dbReference type="Gene3D" id="1.10.8.430">
    <property type="entry name" value="Helical domain of apoptotic protease-activating factors"/>
    <property type="match status" value="1"/>
</dbReference>
<dbReference type="InterPro" id="IPR041118">
    <property type="entry name" value="Rx_N"/>
</dbReference>
<dbReference type="Gene3D" id="3.80.10.10">
    <property type="entry name" value="Ribonuclease Inhibitor"/>
    <property type="match status" value="3"/>
</dbReference>
<gene>
    <name evidence="10" type="ORF">DVH24_033041</name>
</gene>
<sequence>MADLLISLATPIVEIATKKLANVATNEFVNIEDEVERLKLSFMEVQDLLKILEGNHQMNSSTPSTLKNWFERLRAASYDIEDLIDCWEAECEWWKMKKQQQQVHKFHLLFGAFKFLFLHRVLSKLREITSRLHVIKEDGKFYRKMIGSDHIPSKTHETTRETVSVPYSSVVSSREEEKRIIIEQLITDKGASRGNFSIVGMGGVGKTTLAQLVFQDEKVDGYFSFKIWVHVGKDFELKRIFTEILLNQLPSPSDLNPLNLPQLKSLHGLYSNYLERFQTRTENTDFTSLSLDQLQTRIRELLARKRFLLVLDDLWSHEELQQLVDVLNVRVNGSKVLVTSRQKIVSSIMDSESSYSLKCLGDDESWSLFKKLAPKEDSNLSDSEHREFENCGREIVRMCQGLPLAIKQMAGLLRGKNLKEWENVAKSQTWKARAGDDTGVWPALRLSYNHLPSPDHKQCFSLCSLFPKSYLYEKDELVKLWMAEGFIQPPENGVRERIEDIGSRYVKELSDRFFFECSTEDKTKYRMHDLIHDLALSVSSPFCCQVNDMKDFDEKSRHISLLSEQVEKPAIEIANKSKKLRTLLLPVQHLQLRAFGKGQGEIIHSLTYMRVLDLSSSTVVTLPDSIGRLKLLRYLDLSTTEIRKLPDSVSEETGYKLEELKNMVYLRGTLHITKLENAVNAGEANLKGKEMIQKVVYEWSDNDLNFHDEAAAKQVLEDLEPHPRALKELQICHYKGTEFPRWMGLLTNLVSIHLNNCNRSKVLDLGVLPKLEEFRLKNMLELEVWKGTFVSLKKLKIADCPNLKMCVNYSEGLDFLKIKRCESLVSLTINYLVRPKNITLVDNPVLQSWFVRSSHLLGLSSGLLILNELIIINCPELHALPNCFNLEKLETSGCNSVIKMLERGSLKQSVQAKELRHLALDTCSADAKTLVGLWPGIISGLWFLTISNISNLIRLPDWGLPKLRALYIRDCEALEYLSNQENKLFQGFTSLITLSIHNCPELVTLPAEGLPTSLEYLSIGSCARLESFGPADALQNLNSLHDLYIEDCPALQSLPEGGLPTSLLHLSIQRCASLIKKCGKEGSDWPKIKDIPDLEMGMPSTETATSSPSSSSAAWYHLGGSCVCGAYVVDQNDKLQKEKWLQNDAKLLAMQDKFVQYSVHLY</sequence>
<evidence type="ECO:0000259" key="9">
    <source>
        <dbReference type="Pfam" id="PF25019"/>
    </source>
</evidence>
<dbReference type="InterPro" id="IPR042197">
    <property type="entry name" value="Apaf_helical"/>
</dbReference>
<dbReference type="PRINTS" id="PR00364">
    <property type="entry name" value="DISEASERSIST"/>
</dbReference>
<evidence type="ECO:0000256" key="2">
    <source>
        <dbReference type="ARBA" id="ARBA00022737"/>
    </source>
</evidence>
<dbReference type="GO" id="GO:0051707">
    <property type="term" value="P:response to other organism"/>
    <property type="evidence" value="ECO:0007669"/>
    <property type="project" value="UniProtKB-ARBA"/>
</dbReference>
<evidence type="ECO:0000256" key="4">
    <source>
        <dbReference type="ARBA" id="ARBA00022821"/>
    </source>
</evidence>
<evidence type="ECO:0000259" key="7">
    <source>
        <dbReference type="Pfam" id="PF18052"/>
    </source>
</evidence>
<keyword evidence="5" id="KW-0067">ATP-binding</keyword>
<dbReference type="GO" id="GO:0005524">
    <property type="term" value="F:ATP binding"/>
    <property type="evidence" value="ECO:0007669"/>
    <property type="project" value="UniProtKB-KW"/>
</dbReference>
<feature type="domain" description="NB-ARC" evidence="6">
    <location>
        <begin position="175"/>
        <end position="375"/>
    </location>
</feature>
<dbReference type="InterPro" id="IPR058922">
    <property type="entry name" value="WHD_DRP"/>
</dbReference>
<protein>
    <submittedName>
        <fullName evidence="10">Uncharacterized protein</fullName>
    </submittedName>
</protein>
<dbReference type="Gene3D" id="1.10.10.10">
    <property type="entry name" value="Winged helix-like DNA-binding domain superfamily/Winged helix DNA-binding domain"/>
    <property type="match status" value="1"/>
</dbReference>
<evidence type="ECO:0000256" key="1">
    <source>
        <dbReference type="ARBA" id="ARBA00022614"/>
    </source>
</evidence>
<feature type="domain" description="Disease resistance N-terminal" evidence="7">
    <location>
        <begin position="13"/>
        <end position="101"/>
    </location>
</feature>
<dbReference type="AlphaFoldDB" id="A0A498IRQ8"/>
<organism evidence="10 11">
    <name type="scientific">Malus domestica</name>
    <name type="common">Apple</name>
    <name type="synonym">Pyrus malus</name>
    <dbReference type="NCBI Taxonomy" id="3750"/>
    <lineage>
        <taxon>Eukaryota</taxon>
        <taxon>Viridiplantae</taxon>
        <taxon>Streptophyta</taxon>
        <taxon>Embryophyta</taxon>
        <taxon>Tracheophyta</taxon>
        <taxon>Spermatophyta</taxon>
        <taxon>Magnoliopsida</taxon>
        <taxon>eudicotyledons</taxon>
        <taxon>Gunneridae</taxon>
        <taxon>Pentapetalae</taxon>
        <taxon>rosids</taxon>
        <taxon>fabids</taxon>
        <taxon>Rosales</taxon>
        <taxon>Rosaceae</taxon>
        <taxon>Amygdaloideae</taxon>
        <taxon>Maleae</taxon>
        <taxon>Malus</taxon>
    </lineage>
</organism>
<evidence type="ECO:0000259" key="6">
    <source>
        <dbReference type="Pfam" id="PF00931"/>
    </source>
</evidence>
<dbReference type="InterPro" id="IPR002182">
    <property type="entry name" value="NB-ARC"/>
</dbReference>
<dbReference type="Gene3D" id="1.20.5.4130">
    <property type="match status" value="1"/>
</dbReference>
<evidence type="ECO:0000259" key="8">
    <source>
        <dbReference type="Pfam" id="PF23559"/>
    </source>
</evidence>
<dbReference type="EMBL" id="RDQH01000337">
    <property type="protein sequence ID" value="RXH84757.1"/>
    <property type="molecule type" value="Genomic_DNA"/>
</dbReference>
<accession>A0A498IRQ8</accession>
<keyword evidence="4" id="KW-0611">Plant defense</keyword>
<keyword evidence="11" id="KW-1185">Reference proteome</keyword>
<feature type="domain" description="R13L1/DRL21-like LRR repeat region" evidence="9">
    <location>
        <begin position="657"/>
        <end position="779"/>
    </location>
</feature>
<dbReference type="Pfam" id="PF25019">
    <property type="entry name" value="LRR_R13L1-DRL21"/>
    <property type="match status" value="1"/>
</dbReference>
<dbReference type="InterPro" id="IPR027417">
    <property type="entry name" value="P-loop_NTPase"/>
</dbReference>
<dbReference type="GO" id="GO:0006952">
    <property type="term" value="P:defense response"/>
    <property type="evidence" value="ECO:0007669"/>
    <property type="project" value="UniProtKB-KW"/>
</dbReference>
<dbReference type="SUPFAM" id="SSF52540">
    <property type="entry name" value="P-loop containing nucleoside triphosphate hydrolases"/>
    <property type="match status" value="1"/>
</dbReference>
<dbReference type="Pfam" id="PF23559">
    <property type="entry name" value="WHD_DRP"/>
    <property type="match status" value="1"/>
</dbReference>